<keyword evidence="1" id="KW-1133">Transmembrane helix</keyword>
<evidence type="ECO:0000313" key="3">
    <source>
        <dbReference type="Proteomes" id="UP000198994"/>
    </source>
</evidence>
<accession>A0A1G7G9V0</accession>
<evidence type="ECO:0000256" key="1">
    <source>
        <dbReference type="SAM" id="Phobius"/>
    </source>
</evidence>
<name>A0A1G7G9V0_9RHOB</name>
<dbReference type="InterPro" id="IPR024529">
    <property type="entry name" value="ECF_trnsprt_substrate-spec"/>
</dbReference>
<keyword evidence="3" id="KW-1185">Reference proteome</keyword>
<proteinExistence type="predicted"/>
<dbReference type="Gene3D" id="1.10.1760.20">
    <property type="match status" value="1"/>
</dbReference>
<keyword evidence="1" id="KW-0812">Transmembrane</keyword>
<protein>
    <submittedName>
        <fullName evidence="2">Energy-coupling factor transport system substrate-specific component</fullName>
    </submittedName>
</protein>
<feature type="transmembrane region" description="Helical" evidence="1">
    <location>
        <begin position="40"/>
        <end position="62"/>
    </location>
</feature>
<reference evidence="3" key="1">
    <citation type="submission" date="2016-10" db="EMBL/GenBank/DDBJ databases">
        <authorList>
            <person name="Varghese N."/>
            <person name="Submissions S."/>
        </authorList>
    </citation>
    <scope>NUCLEOTIDE SEQUENCE [LARGE SCALE GENOMIC DNA]</scope>
    <source>
        <strain evidence="3">DSM 10146</strain>
    </source>
</reference>
<sequence>MKLDTKSLVLMAVAIVINVVVGQIAVWIKLPLYVDAVGTILVGILAGPFAGALTGVLTNLIWGLISDPVAAAFFPVSLVIGALAGILARMGWFKSVGMTIAASAVIGVISTIVAVPIIVYMFGGVTGAGTDFATAYLLAVGQELVQSVAIANLVQNLADKILTCLIAWLIVKRLPMRFTSGFAFYGYSKA</sequence>
<dbReference type="AlphaFoldDB" id="A0A1G7G9V0"/>
<keyword evidence="1" id="KW-0472">Membrane</keyword>
<dbReference type="Proteomes" id="UP000198994">
    <property type="component" value="Unassembled WGS sequence"/>
</dbReference>
<feature type="transmembrane region" description="Helical" evidence="1">
    <location>
        <begin position="7"/>
        <end position="28"/>
    </location>
</feature>
<organism evidence="2 3">
    <name type="scientific">Salipiger thiooxidans</name>
    <dbReference type="NCBI Taxonomy" id="282683"/>
    <lineage>
        <taxon>Bacteria</taxon>
        <taxon>Pseudomonadati</taxon>
        <taxon>Pseudomonadota</taxon>
        <taxon>Alphaproteobacteria</taxon>
        <taxon>Rhodobacterales</taxon>
        <taxon>Roseobacteraceae</taxon>
        <taxon>Salipiger</taxon>
    </lineage>
</organism>
<evidence type="ECO:0000313" key="2">
    <source>
        <dbReference type="EMBL" id="SDE84891.1"/>
    </source>
</evidence>
<dbReference type="OrthoDB" id="9766854at2"/>
<feature type="transmembrane region" description="Helical" evidence="1">
    <location>
        <begin position="100"/>
        <end position="122"/>
    </location>
</feature>
<feature type="transmembrane region" description="Helical" evidence="1">
    <location>
        <begin position="69"/>
        <end position="88"/>
    </location>
</feature>
<gene>
    <name evidence="2" type="ORF">SAMN04488105_108232</name>
</gene>
<dbReference type="GO" id="GO:0022857">
    <property type="term" value="F:transmembrane transporter activity"/>
    <property type="evidence" value="ECO:0007669"/>
    <property type="project" value="InterPro"/>
</dbReference>
<dbReference type="STRING" id="282683.SAMN04488105_108232"/>
<dbReference type="Pfam" id="PF12822">
    <property type="entry name" value="ECF_trnsprt"/>
    <property type="match status" value="1"/>
</dbReference>
<dbReference type="EMBL" id="FNAV01000008">
    <property type="protein sequence ID" value="SDE84891.1"/>
    <property type="molecule type" value="Genomic_DNA"/>
</dbReference>
<dbReference type="RefSeq" id="WP_089960201.1">
    <property type="nucleotide sequence ID" value="NZ_FNAV01000008.1"/>
</dbReference>